<dbReference type="CDD" id="cd00052">
    <property type="entry name" value="EH"/>
    <property type="match status" value="2"/>
</dbReference>
<feature type="region of interest" description="Disordered" evidence="3">
    <location>
        <begin position="339"/>
        <end position="363"/>
    </location>
</feature>
<dbReference type="Gene3D" id="1.10.238.10">
    <property type="entry name" value="EF-hand"/>
    <property type="match status" value="2"/>
</dbReference>
<dbReference type="GO" id="GO:0016197">
    <property type="term" value="P:endosomal transport"/>
    <property type="evidence" value="ECO:0007669"/>
    <property type="project" value="TreeGrafter"/>
</dbReference>
<dbReference type="GO" id="GO:0005509">
    <property type="term" value="F:calcium ion binding"/>
    <property type="evidence" value="ECO:0007669"/>
    <property type="project" value="InterPro"/>
</dbReference>
<dbReference type="OrthoDB" id="524326at2759"/>
<dbReference type="GO" id="GO:0006897">
    <property type="term" value="P:endocytosis"/>
    <property type="evidence" value="ECO:0007669"/>
    <property type="project" value="TreeGrafter"/>
</dbReference>
<dbReference type="Proteomes" id="UP000797356">
    <property type="component" value="Chromosome 9"/>
</dbReference>
<evidence type="ECO:0000313" key="6">
    <source>
        <dbReference type="EMBL" id="KAG1361086.1"/>
    </source>
</evidence>
<evidence type="ECO:0000256" key="1">
    <source>
        <dbReference type="ARBA" id="ARBA00022837"/>
    </source>
</evidence>
<sequence length="1131" mass="121856">MAAPASQSPNMEAFDAYFRTADLDKDGRISGPEAVAFFQGSDLPKHVLAQIWNHADQNHTGYLGRQEFYNALRLVTVAQSGRELTPELVRAALFGPAAAKIPAPRINSPSTPSAQMNSLSTLTPSPQMGVAGPTQNPGIRGQQTRPSAAINQQFFPAGNHFMGPPQATSAAASLPLQGVSQRPPGPGSMVGPRLPSSNTPNLSTDWLGGRTSGASAGGTSQVNIRGASPSANQDGFGVSQWGPAPGISPRPQTSSSLASSVLPKSQDAAPSSSSSFPPVAADSKALAVSGNGFSSDSAFGGDIFSTVPRSKQDTSIPTFSSTSVSSSYSVGTTVAGSQNSFKPGQLDSLQSTPSLPLGGSLSQQTPSLVKQNQLGAMQSTSALTVSNVPVGAVGSASGQSQLPWPKISQSDVQRYREIFVQVDKDRDGRIAGEQARNLFLSWKLPREVLKQVWDLSDQDNDGMLSLREFCTALYLMERYREGRPFPAVLPNSLRLAMFGAVVSQICIGSGLLPQVAAESRPAIPTTSVKQPVQTPTPSKSDGMVQPAEQKSRVPVLEKHLVDQLSSEEQSSLNSKFLEAADAEKKVQELEKEILDSKEKIDFYCAKMQELILYKSRCDNRLNEITEKASADKREFESLAKKYEAKCKQVGDVASKLTIEEATFCDIQERKLELYNAIIKMEQGGSADGVLQVRADRIQSDLEQLVKALNEQCKRFGLRVKPMSLFELPFGWQAGIQEGVADWDEGWDKFEDDGFTIIKELTVEVENVVAPAKPMPPTSQNDKTSKDEVSVVASSSDVDNKIEKPSTATERMADNESTYARSEDGSAKSPPGSPGRNAFDNLSEENHLRQSGVHDISPRARESNSLLEVAGGGKDAVEVVLHPTVDEELLLGKVVVGDSMDNVKNAGIVADGVGGCNHGLAESSVCVDKFVDEHSWSPTFDRGDDTDSIWNFDSKESDNNKNRQNFFGPDDFGLYPIRTDSPSAASVFGKDKKSPIFDSAPSTPLFSSSFSPSFNEGPDDNSLDSFAHFDSFRTQESGVTQNQSFARFDSIHSTDYHDSGVPQYQTLARFDSIRGTADYPQHQTYARFDSIRSTTDYSQGFSFDDADPFGSGPFKSSGSRSPRTGTDNWSAF</sequence>
<evidence type="ECO:0000259" key="4">
    <source>
        <dbReference type="PROSITE" id="PS50031"/>
    </source>
</evidence>
<feature type="compositionally biased region" description="Polar residues" evidence="3">
    <location>
        <begin position="195"/>
        <end position="204"/>
    </location>
</feature>
<keyword evidence="1" id="KW-0106">Calcium</keyword>
<feature type="region of interest" description="Disordered" evidence="3">
    <location>
        <begin position="522"/>
        <end position="551"/>
    </location>
</feature>
<dbReference type="GO" id="GO:0005737">
    <property type="term" value="C:cytoplasm"/>
    <property type="evidence" value="ECO:0007669"/>
    <property type="project" value="TreeGrafter"/>
</dbReference>
<feature type="compositionally biased region" description="Low complexity" evidence="3">
    <location>
        <begin position="1107"/>
        <end position="1122"/>
    </location>
</feature>
<keyword evidence="7" id="KW-1185">Reference proteome</keyword>
<feature type="domain" description="EH" evidence="4">
    <location>
        <begin position="10"/>
        <end position="100"/>
    </location>
</feature>
<feature type="compositionally biased region" description="Low complexity" evidence="3">
    <location>
        <begin position="254"/>
        <end position="279"/>
    </location>
</feature>
<dbReference type="PROSITE" id="PS50031">
    <property type="entry name" value="EH"/>
    <property type="match status" value="2"/>
</dbReference>
<dbReference type="InterPro" id="IPR002048">
    <property type="entry name" value="EF_hand_dom"/>
</dbReference>
<reference evidence="6" key="2">
    <citation type="submission" date="2019-07" db="EMBL/GenBank/DDBJ databases">
        <authorList>
            <person name="Yang Y."/>
            <person name="Bocs S."/>
            <person name="Baudouin L."/>
        </authorList>
    </citation>
    <scope>NUCLEOTIDE SEQUENCE</scope>
    <source>
        <tissue evidence="6">Spear leaf of Hainan Tall coconut</tissue>
    </source>
</reference>
<feature type="compositionally biased region" description="Polar residues" evidence="3">
    <location>
        <begin position="107"/>
        <end position="126"/>
    </location>
</feature>
<organism evidence="6 7">
    <name type="scientific">Cocos nucifera</name>
    <name type="common">Coconut palm</name>
    <dbReference type="NCBI Taxonomy" id="13894"/>
    <lineage>
        <taxon>Eukaryota</taxon>
        <taxon>Viridiplantae</taxon>
        <taxon>Streptophyta</taxon>
        <taxon>Embryophyta</taxon>
        <taxon>Tracheophyta</taxon>
        <taxon>Spermatophyta</taxon>
        <taxon>Magnoliopsida</taxon>
        <taxon>Liliopsida</taxon>
        <taxon>Arecaceae</taxon>
        <taxon>Arecoideae</taxon>
        <taxon>Cocoseae</taxon>
        <taxon>Attaleinae</taxon>
        <taxon>Cocos</taxon>
    </lineage>
</organism>
<dbReference type="AlphaFoldDB" id="A0A8K0IKD0"/>
<feature type="compositionally biased region" description="Low complexity" evidence="3">
    <location>
        <begin position="208"/>
        <end position="220"/>
    </location>
</feature>
<dbReference type="SUPFAM" id="SSF47473">
    <property type="entry name" value="EF-hand"/>
    <property type="match status" value="2"/>
</dbReference>
<name>A0A8K0IKD0_COCNU</name>
<dbReference type="EMBL" id="CM017880">
    <property type="protein sequence ID" value="KAG1361086.1"/>
    <property type="molecule type" value="Genomic_DNA"/>
</dbReference>
<dbReference type="InterPro" id="IPR011992">
    <property type="entry name" value="EF-hand-dom_pair"/>
</dbReference>
<feature type="compositionally biased region" description="Polar residues" evidence="3">
    <location>
        <begin position="133"/>
        <end position="154"/>
    </location>
</feature>
<accession>A0A8K0IKD0</accession>
<feature type="domain" description="EF-hand" evidence="5">
    <location>
        <begin position="444"/>
        <end position="479"/>
    </location>
</feature>
<keyword evidence="6" id="KW-0675">Receptor</keyword>
<evidence type="ECO:0000256" key="2">
    <source>
        <dbReference type="SAM" id="Coils"/>
    </source>
</evidence>
<comment type="caution">
    <text evidence="6">The sequence shown here is derived from an EMBL/GenBank/DDBJ whole genome shotgun (WGS) entry which is preliminary data.</text>
</comment>
<dbReference type="Pfam" id="PF12763">
    <property type="entry name" value="EH"/>
    <property type="match status" value="2"/>
</dbReference>
<dbReference type="PANTHER" id="PTHR11216:SF161">
    <property type="entry name" value="CALCIUM-BINDING EF HAND FAMILY PROTEIN"/>
    <property type="match status" value="1"/>
</dbReference>
<reference evidence="6" key="1">
    <citation type="journal article" date="2017" name="Gigascience">
        <title>The genome draft of coconut (Cocos nucifera).</title>
        <authorList>
            <person name="Xiao Y."/>
            <person name="Xu P."/>
            <person name="Fan H."/>
            <person name="Baudouin L."/>
            <person name="Xia W."/>
            <person name="Bocs S."/>
            <person name="Xu J."/>
            <person name="Li Q."/>
            <person name="Guo A."/>
            <person name="Zhou L."/>
            <person name="Li J."/>
            <person name="Wu Y."/>
            <person name="Ma Z."/>
            <person name="Armero A."/>
            <person name="Issali A.E."/>
            <person name="Liu N."/>
            <person name="Peng M."/>
            <person name="Yang Y."/>
        </authorList>
    </citation>
    <scope>NUCLEOTIDE SEQUENCE</scope>
    <source>
        <tissue evidence="6">Spear leaf of Hainan Tall coconut</tissue>
    </source>
</reference>
<dbReference type="SMART" id="SM00054">
    <property type="entry name" value="EFh"/>
    <property type="match status" value="4"/>
</dbReference>
<keyword evidence="2" id="KW-0175">Coiled coil</keyword>
<feature type="region of interest" description="Disordered" evidence="3">
    <location>
        <begin position="104"/>
        <end position="279"/>
    </location>
</feature>
<feature type="compositionally biased region" description="Polar residues" evidence="3">
    <location>
        <begin position="524"/>
        <end position="539"/>
    </location>
</feature>
<feature type="region of interest" description="Disordered" evidence="3">
    <location>
        <begin position="768"/>
        <end position="840"/>
    </location>
</feature>
<dbReference type="GO" id="GO:0005886">
    <property type="term" value="C:plasma membrane"/>
    <property type="evidence" value="ECO:0007669"/>
    <property type="project" value="TreeGrafter"/>
</dbReference>
<dbReference type="InterPro" id="IPR000261">
    <property type="entry name" value="EH_dom"/>
</dbReference>
<evidence type="ECO:0000256" key="3">
    <source>
        <dbReference type="SAM" id="MobiDB-lite"/>
    </source>
</evidence>
<feature type="region of interest" description="Disordered" evidence="3">
    <location>
        <begin position="1101"/>
        <end position="1131"/>
    </location>
</feature>
<dbReference type="PANTHER" id="PTHR11216">
    <property type="entry name" value="EH DOMAIN"/>
    <property type="match status" value="1"/>
</dbReference>
<protein>
    <submittedName>
        <fullName evidence="6">Epidermal growth factor receptor substrate 15</fullName>
    </submittedName>
</protein>
<dbReference type="InterPro" id="IPR018247">
    <property type="entry name" value="EF_Hand_1_Ca_BS"/>
</dbReference>
<gene>
    <name evidence="6" type="ORF">COCNU_09G005490</name>
</gene>
<evidence type="ECO:0000259" key="5">
    <source>
        <dbReference type="PROSITE" id="PS50222"/>
    </source>
</evidence>
<dbReference type="PROSITE" id="PS50222">
    <property type="entry name" value="EF_HAND_2"/>
    <property type="match status" value="2"/>
</dbReference>
<feature type="domain" description="EF-hand" evidence="5">
    <location>
        <begin position="43"/>
        <end position="78"/>
    </location>
</feature>
<feature type="compositionally biased region" description="Low complexity" evidence="3">
    <location>
        <begin position="348"/>
        <end position="363"/>
    </location>
</feature>
<dbReference type="PROSITE" id="PS00018">
    <property type="entry name" value="EF_HAND_1"/>
    <property type="match status" value="2"/>
</dbReference>
<feature type="domain" description="EH" evidence="4">
    <location>
        <begin position="411"/>
        <end position="493"/>
    </location>
</feature>
<evidence type="ECO:0000313" key="7">
    <source>
        <dbReference type="Proteomes" id="UP000797356"/>
    </source>
</evidence>
<proteinExistence type="predicted"/>
<feature type="coiled-coil region" evidence="2">
    <location>
        <begin position="572"/>
        <end position="606"/>
    </location>
</feature>
<dbReference type="SMART" id="SM00027">
    <property type="entry name" value="EH"/>
    <property type="match status" value="2"/>
</dbReference>